<dbReference type="Pfam" id="PF04109">
    <property type="entry name" value="ATG9"/>
    <property type="match status" value="2"/>
</dbReference>
<evidence type="ECO:0000256" key="1">
    <source>
        <dbReference type="ARBA" id="ARBA00004511"/>
    </source>
</evidence>
<reference evidence="11 12" key="1">
    <citation type="submission" date="2015-09" db="EMBL/GenBank/DDBJ databases">
        <title>Draft genome of the parasitic nematode Teladorsagia circumcincta isolate WARC Sus (inbred).</title>
        <authorList>
            <person name="Mitreva M."/>
        </authorList>
    </citation>
    <scope>NUCLEOTIDE SEQUENCE [LARGE SCALE GENOMIC DNA]</scope>
    <source>
        <strain evidence="11 12">S</strain>
    </source>
</reference>
<dbReference type="GO" id="GO:0034727">
    <property type="term" value="P:piecemeal microautophagy of the nucleus"/>
    <property type="evidence" value="ECO:0007669"/>
    <property type="project" value="TreeGrafter"/>
</dbReference>
<keyword evidence="12" id="KW-1185">Reference proteome</keyword>
<proteinExistence type="inferred from homology"/>
<evidence type="ECO:0000256" key="3">
    <source>
        <dbReference type="ARBA" id="ARBA00018074"/>
    </source>
</evidence>
<organism evidence="11 12">
    <name type="scientific">Teladorsagia circumcincta</name>
    <name type="common">Brown stomach worm</name>
    <name type="synonym">Ostertagia circumcincta</name>
    <dbReference type="NCBI Taxonomy" id="45464"/>
    <lineage>
        <taxon>Eukaryota</taxon>
        <taxon>Metazoa</taxon>
        <taxon>Ecdysozoa</taxon>
        <taxon>Nematoda</taxon>
        <taxon>Chromadorea</taxon>
        <taxon>Rhabditida</taxon>
        <taxon>Rhabditina</taxon>
        <taxon>Rhabditomorpha</taxon>
        <taxon>Strongyloidea</taxon>
        <taxon>Trichostrongylidae</taxon>
        <taxon>Teladorsagia</taxon>
    </lineage>
</organism>
<dbReference type="PANTHER" id="PTHR13038:SF10">
    <property type="entry name" value="AUTOPHAGY-RELATED PROTEIN 9"/>
    <property type="match status" value="1"/>
</dbReference>
<keyword evidence="4 10" id="KW-0813">Transport</keyword>
<dbReference type="GO" id="GO:0034045">
    <property type="term" value="C:phagophore assembly site membrane"/>
    <property type="evidence" value="ECO:0007669"/>
    <property type="project" value="UniProtKB-SubCell"/>
</dbReference>
<evidence type="ECO:0000313" key="11">
    <source>
        <dbReference type="EMBL" id="PIO62037.1"/>
    </source>
</evidence>
<gene>
    <name evidence="11" type="ORF">TELCIR_16421</name>
</gene>
<evidence type="ECO:0000256" key="6">
    <source>
        <dbReference type="ARBA" id="ARBA00022989"/>
    </source>
</evidence>
<protein>
    <recommendedName>
        <fullName evidence="3 10">Autophagy-related protein 9</fullName>
    </recommendedName>
</protein>
<evidence type="ECO:0000256" key="10">
    <source>
        <dbReference type="RuleBase" id="RU364027"/>
    </source>
</evidence>
<evidence type="ECO:0000256" key="5">
    <source>
        <dbReference type="ARBA" id="ARBA00022692"/>
    </source>
</evidence>
<dbReference type="GO" id="GO:0006869">
    <property type="term" value="P:lipid transport"/>
    <property type="evidence" value="ECO:0007669"/>
    <property type="project" value="UniProtKB-KW"/>
</dbReference>
<evidence type="ECO:0000313" key="12">
    <source>
        <dbReference type="Proteomes" id="UP000230423"/>
    </source>
</evidence>
<evidence type="ECO:0000256" key="8">
    <source>
        <dbReference type="ARBA" id="ARBA00023055"/>
    </source>
</evidence>
<feature type="non-terminal residue" evidence="11">
    <location>
        <position position="278"/>
    </location>
</feature>
<feature type="transmembrane region" description="Helical" evidence="10">
    <location>
        <begin position="83"/>
        <end position="100"/>
    </location>
</feature>
<dbReference type="OrthoDB" id="2020634at2759"/>
<keyword evidence="6 10" id="KW-1133">Transmembrane helix</keyword>
<evidence type="ECO:0000256" key="2">
    <source>
        <dbReference type="ARBA" id="ARBA00006185"/>
    </source>
</evidence>
<name>A0A2G9TVR1_TELCI</name>
<keyword evidence="9 10" id="KW-0472">Membrane</keyword>
<sequence length="278" mass="32335">MVTAPPFRFYGTRHGCFRQHRPQRTEATIHVDEEVEHATRIDDEYEDGDQRASTCSTILPIFFTLVYEYHQGGGFLTIAVKKLFSLVQFVFVVAFSTFFTQCVDYEVLFANKNLTTTGEKITGKRSFDVQKHLHLKVDRDNITPFDLYNRILRFKNYLVALVNTVAMYGFLNLIFFPLIFLYQILYAFFTLSELIKRRRDALGMRRYSNYGRYRVRHFNELNHELTARLNRSHVHANAYLNQFTSVLTEILAKNIAFIAGAIAGVLAILSAWDEDVLQ</sequence>
<feature type="transmembrane region" description="Helical" evidence="10">
    <location>
        <begin position="255"/>
        <end position="272"/>
    </location>
</feature>
<dbReference type="PANTHER" id="PTHR13038">
    <property type="entry name" value="APG9 AUTOPHAGY 9"/>
    <property type="match status" value="1"/>
</dbReference>
<accession>A0A2G9TVR1</accession>
<keyword evidence="7 10" id="KW-0072">Autophagy</keyword>
<comment type="similarity">
    <text evidence="2 10">Belongs to the ATG9 family.</text>
</comment>
<dbReference type="AlphaFoldDB" id="A0A2G9TVR1"/>
<dbReference type="GO" id="GO:0061709">
    <property type="term" value="P:reticulophagy"/>
    <property type="evidence" value="ECO:0007669"/>
    <property type="project" value="TreeGrafter"/>
</dbReference>
<dbReference type="GO" id="GO:0005776">
    <property type="term" value="C:autophagosome"/>
    <property type="evidence" value="ECO:0007669"/>
    <property type="project" value="TreeGrafter"/>
</dbReference>
<evidence type="ECO:0000256" key="9">
    <source>
        <dbReference type="ARBA" id="ARBA00023136"/>
    </source>
</evidence>
<keyword evidence="8 10" id="KW-0445">Lipid transport</keyword>
<dbReference type="InterPro" id="IPR007241">
    <property type="entry name" value="Autophagy-rel_prot_9"/>
</dbReference>
<evidence type="ECO:0000256" key="4">
    <source>
        <dbReference type="ARBA" id="ARBA00022448"/>
    </source>
</evidence>
<comment type="function">
    <text evidence="10">Phospholipid scramblase involved in autophagy. Cycles between the preautophagosomal structure/phagophore assembly site (PAS) and the cytoplasmic vesicle pool and supplies membrane for the growing autophagosome. Lipid scramblase activity plays a key role in preautophagosomal structure/phagophore assembly by distributing the phospholipids that arrive through ATG2 from the cytoplasmic to the luminal leaflet of the bilayer, thereby driving autophagosomal membrane expansion.</text>
</comment>
<keyword evidence="5 10" id="KW-0812">Transmembrane</keyword>
<evidence type="ECO:0000256" key="7">
    <source>
        <dbReference type="ARBA" id="ARBA00023006"/>
    </source>
</evidence>
<feature type="transmembrane region" description="Helical" evidence="10">
    <location>
        <begin position="165"/>
        <end position="189"/>
    </location>
</feature>
<dbReference type="EMBL" id="KZ352670">
    <property type="protein sequence ID" value="PIO62037.1"/>
    <property type="molecule type" value="Genomic_DNA"/>
</dbReference>
<dbReference type="Proteomes" id="UP000230423">
    <property type="component" value="Unassembled WGS sequence"/>
</dbReference>
<dbReference type="GO" id="GO:0034497">
    <property type="term" value="P:protein localization to phagophore assembly site"/>
    <property type="evidence" value="ECO:0007669"/>
    <property type="project" value="TreeGrafter"/>
</dbReference>
<dbReference type="GO" id="GO:0000422">
    <property type="term" value="P:autophagy of mitochondrion"/>
    <property type="evidence" value="ECO:0007669"/>
    <property type="project" value="TreeGrafter"/>
</dbReference>
<comment type="subcellular location">
    <subcellularLocation>
        <location evidence="1 10">Preautophagosomal structure membrane</location>
        <topology evidence="1 10">Multi-pass membrane protein</topology>
    </subcellularLocation>
</comment>
<comment type="caution">
    <text evidence="10">Lacks conserved residue(s) required for the propagation of feature annotation.</text>
</comment>